<comment type="similarity">
    <text evidence="6">Belongs to the heme-containing dehydratase family.</text>
</comment>
<name>A0ABT5T1B2_9PSEU</name>
<proteinExistence type="inferred from homology"/>
<keyword evidence="3" id="KW-0479">Metal-binding</keyword>
<keyword evidence="4" id="KW-0408">Iron</keyword>
<evidence type="ECO:0000313" key="9">
    <source>
        <dbReference type="Proteomes" id="UP001300763"/>
    </source>
</evidence>
<evidence type="ECO:0000256" key="1">
    <source>
        <dbReference type="ARBA" id="ARBA00001970"/>
    </source>
</evidence>
<evidence type="ECO:0000313" key="8">
    <source>
        <dbReference type="EMBL" id="MDD7968814.1"/>
    </source>
</evidence>
<keyword evidence="9" id="KW-1185">Reference proteome</keyword>
<dbReference type="InterPro" id="IPR025702">
    <property type="entry name" value="OXD"/>
</dbReference>
<dbReference type="Pfam" id="PF13816">
    <property type="entry name" value="Dehydratase_hem"/>
    <property type="match status" value="1"/>
</dbReference>
<dbReference type="Proteomes" id="UP001300763">
    <property type="component" value="Unassembled WGS sequence"/>
</dbReference>
<sequence length="155" mass="17182">MESAIDRHLRCPRTLSRRASDDYRPPFPIVVARAREDVTQVVMAYLGVQYRGEEHRAHALETLRRIVGHFGLDDGPGHHDATHHTDAQGRENLVAVGYWRDPERYRRWAGGGTPTSACGRTSGSSARSSCRGSTGSRRSTRSPRGCPVSARSWTG</sequence>
<evidence type="ECO:0000256" key="5">
    <source>
        <dbReference type="ARBA" id="ARBA00023239"/>
    </source>
</evidence>
<evidence type="ECO:0000256" key="6">
    <source>
        <dbReference type="ARBA" id="ARBA00034312"/>
    </source>
</evidence>
<feature type="region of interest" description="Disordered" evidence="7">
    <location>
        <begin position="109"/>
        <end position="155"/>
    </location>
</feature>
<keyword evidence="5" id="KW-0456">Lyase</keyword>
<feature type="compositionally biased region" description="Low complexity" evidence="7">
    <location>
        <begin position="115"/>
        <end position="137"/>
    </location>
</feature>
<organism evidence="8 9">
    <name type="scientific">Actinomycetospora lemnae</name>
    <dbReference type="NCBI Taxonomy" id="3019891"/>
    <lineage>
        <taxon>Bacteria</taxon>
        <taxon>Bacillati</taxon>
        <taxon>Actinomycetota</taxon>
        <taxon>Actinomycetes</taxon>
        <taxon>Pseudonocardiales</taxon>
        <taxon>Pseudonocardiaceae</taxon>
        <taxon>Actinomycetospora</taxon>
    </lineage>
</organism>
<comment type="caution">
    <text evidence="8">The sequence shown here is derived from an EMBL/GenBank/DDBJ whole genome shotgun (WGS) entry which is preliminary data.</text>
</comment>
<accession>A0ABT5T1B2</accession>
<evidence type="ECO:0000256" key="3">
    <source>
        <dbReference type="ARBA" id="ARBA00022723"/>
    </source>
</evidence>
<dbReference type="EMBL" id="JAQZAO010000015">
    <property type="protein sequence ID" value="MDD7968814.1"/>
    <property type="molecule type" value="Genomic_DNA"/>
</dbReference>
<gene>
    <name evidence="8" type="ORF">PGB27_25995</name>
</gene>
<evidence type="ECO:0000256" key="2">
    <source>
        <dbReference type="ARBA" id="ARBA00022617"/>
    </source>
</evidence>
<comment type="cofactor">
    <cofactor evidence="1">
        <name>heme b</name>
        <dbReference type="ChEBI" id="CHEBI:60344"/>
    </cofactor>
</comment>
<reference evidence="8 9" key="1">
    <citation type="submission" date="2023-02" db="EMBL/GenBank/DDBJ databases">
        <title>Genome sequencing required for Actinomycetospora new species description.</title>
        <authorList>
            <person name="Saimee Y."/>
            <person name="Duangmal K."/>
        </authorList>
    </citation>
    <scope>NUCLEOTIDE SEQUENCE [LARGE SCALE GENOMIC DNA]</scope>
    <source>
        <strain evidence="8 9">DW7H6</strain>
    </source>
</reference>
<evidence type="ECO:0000256" key="7">
    <source>
        <dbReference type="SAM" id="MobiDB-lite"/>
    </source>
</evidence>
<keyword evidence="2" id="KW-0349">Heme</keyword>
<evidence type="ECO:0000256" key="4">
    <source>
        <dbReference type="ARBA" id="ARBA00023004"/>
    </source>
</evidence>
<protein>
    <submittedName>
        <fullName evidence="8">Phenylacetaldoxime dehydratase family protein</fullName>
    </submittedName>
</protein>